<evidence type="ECO:0000313" key="2">
    <source>
        <dbReference type="Proteomes" id="UP001238163"/>
    </source>
</evidence>
<dbReference type="Gene3D" id="1.20.120.330">
    <property type="entry name" value="Nucleotidyltransferases domain 2"/>
    <property type="match status" value="1"/>
</dbReference>
<reference evidence="1" key="1">
    <citation type="submission" date="2023-07" db="EMBL/GenBank/DDBJ databases">
        <title>Genomic Encyclopedia of Type Strains, Phase IV (KMG-IV): sequencing the most valuable type-strain genomes for metagenomic binning, comparative biology and taxonomic classification.</title>
        <authorList>
            <person name="Goeker M."/>
        </authorList>
    </citation>
    <scope>NUCLEOTIDE SEQUENCE</scope>
    <source>
        <strain evidence="1">DSM 24202</strain>
    </source>
</reference>
<dbReference type="Proteomes" id="UP001238163">
    <property type="component" value="Unassembled WGS sequence"/>
</dbReference>
<gene>
    <name evidence="1" type="ORF">J3R75_001422</name>
</gene>
<name>A0AAE4ANE9_9BACT</name>
<proteinExistence type="predicted"/>
<dbReference type="AlphaFoldDB" id="A0AAE4ANE9"/>
<comment type="caution">
    <text evidence="1">The sequence shown here is derived from an EMBL/GenBank/DDBJ whole genome shotgun (WGS) entry which is preliminary data.</text>
</comment>
<keyword evidence="2" id="KW-1185">Reference proteome</keyword>
<dbReference type="EMBL" id="JAUSVL010000001">
    <property type="protein sequence ID" value="MDQ0289315.1"/>
    <property type="molecule type" value="Genomic_DNA"/>
</dbReference>
<dbReference type="Pfam" id="PF04439">
    <property type="entry name" value="Adenyl_transf"/>
    <property type="match status" value="1"/>
</dbReference>
<organism evidence="1 2">
    <name type="scientific">Oligosphaera ethanolica</name>
    <dbReference type="NCBI Taxonomy" id="760260"/>
    <lineage>
        <taxon>Bacteria</taxon>
        <taxon>Pseudomonadati</taxon>
        <taxon>Lentisphaerota</taxon>
        <taxon>Oligosphaeria</taxon>
        <taxon>Oligosphaerales</taxon>
        <taxon>Oligosphaeraceae</taxon>
        <taxon>Oligosphaera</taxon>
    </lineage>
</organism>
<dbReference type="RefSeq" id="WP_307260735.1">
    <property type="nucleotide sequence ID" value="NZ_JAUSVL010000001.1"/>
</dbReference>
<dbReference type="CDD" id="cd05403">
    <property type="entry name" value="NT_KNTase_like"/>
    <property type="match status" value="1"/>
</dbReference>
<dbReference type="SUPFAM" id="SSF81301">
    <property type="entry name" value="Nucleotidyltransferase"/>
    <property type="match status" value="1"/>
</dbReference>
<dbReference type="Gene3D" id="3.30.460.10">
    <property type="entry name" value="Beta Polymerase, domain 2"/>
    <property type="match status" value="1"/>
</dbReference>
<dbReference type="InterPro" id="IPR007530">
    <property type="entry name" value="Aminoglycoside_adenylylTfrase"/>
</dbReference>
<dbReference type="InterPro" id="IPR043519">
    <property type="entry name" value="NT_sf"/>
</dbReference>
<sequence length="275" mass="31318">MHPFLLAALAAAEAHFRADARCVGMYLHGSIGRGDTDAYSDIDVCAVIEDAHYPAVKAEMRELCGKLFGPIVAWLPEGERPNYCNYAFLFKNGDDLLLTDFDIISRSLFVERNQPPDRVLWDRTGILHEVAAKVHPKTTVAAERVLRLIDTFWVYAYLDGKYWCRQDLYKLLYVQETLLRTHARVLNLLHRESEGSWWAGDMAKLPARDQRRMRVYFSAATPAAVARSLARSLDAFAEDARLLCQQLHVPYPAERETAVRKHLHALGLPKPTRKV</sequence>
<protein>
    <submittedName>
        <fullName evidence="1">Nucleotidyltransferase</fullName>
    </submittedName>
</protein>
<accession>A0AAE4ANE9</accession>
<evidence type="ECO:0000313" key="1">
    <source>
        <dbReference type="EMBL" id="MDQ0289315.1"/>
    </source>
</evidence>